<dbReference type="EMBL" id="QXFU01000981">
    <property type="protein sequence ID" value="KAE9014343.1"/>
    <property type="molecule type" value="Genomic_DNA"/>
</dbReference>
<name>A0A6A3LEV3_9STRA</name>
<gene>
    <name evidence="2" type="ORF">PR002_g14243</name>
</gene>
<comment type="caution">
    <text evidence="2">The sequence shown here is derived from an EMBL/GenBank/DDBJ whole genome shotgun (WGS) entry which is preliminary data.</text>
</comment>
<feature type="region of interest" description="Disordered" evidence="1">
    <location>
        <begin position="1"/>
        <end position="31"/>
    </location>
</feature>
<dbReference type="Proteomes" id="UP000435112">
    <property type="component" value="Unassembled WGS sequence"/>
</dbReference>
<accession>A0A6A3LEV3</accession>
<evidence type="ECO:0000256" key="1">
    <source>
        <dbReference type="SAM" id="MobiDB-lite"/>
    </source>
</evidence>
<sequence>MIPSFTPMWDVSRKRQLRGHSDPTSMRDSLVTCNRVADGSCPGGRDGRPKAAAGGTGGWVDDCGGGAWQRTGRMIGWTGYG</sequence>
<organism evidence="2 3">
    <name type="scientific">Phytophthora rubi</name>
    <dbReference type="NCBI Taxonomy" id="129364"/>
    <lineage>
        <taxon>Eukaryota</taxon>
        <taxon>Sar</taxon>
        <taxon>Stramenopiles</taxon>
        <taxon>Oomycota</taxon>
        <taxon>Peronosporomycetes</taxon>
        <taxon>Peronosporales</taxon>
        <taxon>Peronosporaceae</taxon>
        <taxon>Phytophthora</taxon>
    </lineage>
</organism>
<reference evidence="2 3" key="1">
    <citation type="submission" date="2018-09" db="EMBL/GenBank/DDBJ databases">
        <title>Genomic investigation of the strawberry pathogen Phytophthora fragariae indicates pathogenicity is determined by transcriptional variation in three key races.</title>
        <authorList>
            <person name="Adams T.M."/>
            <person name="Armitage A.D."/>
            <person name="Sobczyk M.K."/>
            <person name="Bates H.J."/>
            <person name="Dunwell J.M."/>
            <person name="Nellist C.F."/>
            <person name="Harrison R.J."/>
        </authorList>
    </citation>
    <scope>NUCLEOTIDE SEQUENCE [LARGE SCALE GENOMIC DNA]</scope>
    <source>
        <strain evidence="2 3">SCRP324</strain>
    </source>
</reference>
<evidence type="ECO:0000313" key="2">
    <source>
        <dbReference type="EMBL" id="KAE9014343.1"/>
    </source>
</evidence>
<dbReference type="AlphaFoldDB" id="A0A6A3LEV3"/>
<protein>
    <submittedName>
        <fullName evidence="2">Uncharacterized protein</fullName>
    </submittedName>
</protein>
<evidence type="ECO:0000313" key="3">
    <source>
        <dbReference type="Proteomes" id="UP000435112"/>
    </source>
</evidence>
<proteinExistence type="predicted"/>